<proteinExistence type="predicted"/>
<evidence type="ECO:0000256" key="8">
    <source>
        <dbReference type="ARBA" id="ARBA00048505"/>
    </source>
</evidence>
<dbReference type="NCBIfam" id="TIGR00360">
    <property type="entry name" value="ComEC_N-term"/>
    <property type="match status" value="1"/>
</dbReference>
<dbReference type="OrthoDB" id="9761531at2"/>
<dbReference type="Pfam" id="PF13567">
    <property type="entry name" value="DUF4131"/>
    <property type="match status" value="1"/>
</dbReference>
<evidence type="ECO:0000256" key="7">
    <source>
        <dbReference type="ARBA" id="ARBA00034301"/>
    </source>
</evidence>
<dbReference type="SMART" id="SM00849">
    <property type="entry name" value="Lactamase_B"/>
    <property type="match status" value="1"/>
</dbReference>
<dbReference type="InterPro" id="IPR035681">
    <property type="entry name" value="ComA-like_MBL"/>
</dbReference>
<evidence type="ECO:0000256" key="3">
    <source>
        <dbReference type="ARBA" id="ARBA00022692"/>
    </source>
</evidence>
<dbReference type="KEGG" id="pdh:B9T62_24395"/>
<dbReference type="Gene3D" id="3.60.15.10">
    <property type="entry name" value="Ribonuclease Z/Hydroxyacylglutathione hydrolase-like"/>
    <property type="match status" value="1"/>
</dbReference>
<evidence type="ECO:0000256" key="4">
    <source>
        <dbReference type="ARBA" id="ARBA00022989"/>
    </source>
</evidence>
<comment type="subcellular location">
    <subcellularLocation>
        <location evidence="1">Cell membrane</location>
        <topology evidence="1">Multi-pass membrane protein</topology>
    </subcellularLocation>
</comment>
<evidence type="ECO:0000259" key="10">
    <source>
        <dbReference type="SMART" id="SM00849"/>
    </source>
</evidence>
<sequence>MRERLLLSFTVCWVCGSTAACLYSGGRLALAAAGVLLLLAAAAAWAGLGWRYTAVLGMAVIAACLYWEWSEGRNISSLPEALGRSSALLNEMPVRAEGSIVSTVERDGDRVDFIVKLSGIALLGNSGNAADIHPTASSQQEEAGEGGNMTSLDGEKLTVQLKLQAESEIDIAGQWQRGDRVALSGAVELPGEARNFGGFDYRAYLATQHMHWLLKLDGTASAEVTPPEGWSPAMLLRWTDQARSAMGAKLGQLFQPRHSGYMKGLIIGFQDDLDPDIFQQFSQLGLTHILAISGMHVAVYVGALLFIWKRCRLTRETALTLTLLLVPVYVLLSGAGPSVVRAGLMSMIALYAARVQVLGDGRNILSAAALAMLLWNPYLLLSVSFQLSFLVTAGLMVYVPMVNLLLRKLPLMLRSAVSVTVVAQLVSFPLTIYYFNQFSLLSFAANLLLVPFITFVVLPLGTLTLLLSACWEGAAGKVADAAELLNNWTFVLVEWMNGFPGAVLIWRSPSLLWICGYYLLLYGLLAVARLRIEARNVPQYMEDETRPLDGSQWAENGQMRAGINGHGELRKAATGWRGKVLQLAPAAALAVLLCQGYRSEELNGAGHISYLDVGQGDSILITTPDGANILVDGGGTVSFGAKEPWRIRRSPFEVGAKTLVPLLKKRGIHRLDAVVLTHADQDHAGGLQAVLESIPVSALLFNGTLTDREPYRKLMRTALAANIKLYSVHQGMTLRPDSATELAVLWPPPPLQNQPQADYDVEKIPVLEEQNHGSVVFRLELNGRNFLFTGDMDEEAEEEIIQSAALSGISQAPRADVLKVAHHGSKTSTGEAWLEFWRPAAAVISAGVNNSYGHPNGGVLDRLAAGHTAVFRTDLQGEIQLNISKGELTVRSKLGAAPAPAAVDLLVDNLVN</sequence>
<evidence type="ECO:0000256" key="9">
    <source>
        <dbReference type="SAM" id="Phobius"/>
    </source>
</evidence>
<dbReference type="RefSeq" id="WP_087917642.1">
    <property type="nucleotide sequence ID" value="NZ_CP021780.1"/>
</dbReference>
<keyword evidence="2" id="KW-1003">Cell membrane</keyword>
<dbReference type="PROSITE" id="PS51257">
    <property type="entry name" value="PROKAR_LIPOPROTEIN"/>
    <property type="match status" value="1"/>
</dbReference>
<accession>A0A2Z2KHT9</accession>
<evidence type="ECO:0000256" key="5">
    <source>
        <dbReference type="ARBA" id="ARBA00023136"/>
    </source>
</evidence>
<dbReference type="InterPro" id="IPR004477">
    <property type="entry name" value="ComEC_N"/>
</dbReference>
<dbReference type="Proteomes" id="UP000249890">
    <property type="component" value="Chromosome"/>
</dbReference>
<gene>
    <name evidence="11" type="ORF">B9T62_24395</name>
</gene>
<dbReference type="InterPro" id="IPR025405">
    <property type="entry name" value="DUF4131"/>
</dbReference>
<feature type="transmembrane region" description="Helical" evidence="9">
    <location>
        <begin position="447"/>
        <end position="472"/>
    </location>
</feature>
<dbReference type="InterPro" id="IPR036866">
    <property type="entry name" value="RibonucZ/Hydroxyglut_hydro"/>
</dbReference>
<feature type="transmembrane region" description="Helical" evidence="9">
    <location>
        <begin position="387"/>
        <end position="406"/>
    </location>
</feature>
<evidence type="ECO:0000256" key="6">
    <source>
        <dbReference type="ARBA" id="ARBA00034221"/>
    </source>
</evidence>
<comment type="catalytic activity">
    <reaction evidence="6">
        <text>3',5'-cyclic CMP + H2O = CMP + H(+)</text>
        <dbReference type="Rhea" id="RHEA:72675"/>
        <dbReference type="ChEBI" id="CHEBI:15377"/>
        <dbReference type="ChEBI" id="CHEBI:15378"/>
        <dbReference type="ChEBI" id="CHEBI:58003"/>
        <dbReference type="ChEBI" id="CHEBI:60377"/>
    </reaction>
    <physiologicalReaction direction="left-to-right" evidence="6">
        <dbReference type="Rhea" id="RHEA:72676"/>
    </physiologicalReaction>
</comment>
<reference evidence="11 12" key="1">
    <citation type="submission" date="2017-06" db="EMBL/GenBank/DDBJ databases">
        <title>Complete genome sequence of Paenibacillus donghaensis KCTC 13049T isolated from East Sea sediment, South Korea.</title>
        <authorList>
            <person name="Jung B.K."/>
            <person name="Hong S.-J."/>
            <person name="Shin J.-H."/>
        </authorList>
    </citation>
    <scope>NUCLEOTIDE SEQUENCE [LARGE SCALE GENOMIC DNA]</scope>
    <source>
        <strain evidence="11 12">KCTC 13049</strain>
    </source>
</reference>
<protein>
    <recommendedName>
        <fullName evidence="10">Metallo-beta-lactamase domain-containing protein</fullName>
    </recommendedName>
</protein>
<evidence type="ECO:0000256" key="2">
    <source>
        <dbReference type="ARBA" id="ARBA00022475"/>
    </source>
</evidence>
<feature type="transmembrane region" description="Helical" evidence="9">
    <location>
        <begin position="289"/>
        <end position="308"/>
    </location>
</feature>
<organism evidence="11 12">
    <name type="scientific">Paenibacillus donghaensis</name>
    <dbReference type="NCBI Taxonomy" id="414771"/>
    <lineage>
        <taxon>Bacteria</taxon>
        <taxon>Bacillati</taxon>
        <taxon>Bacillota</taxon>
        <taxon>Bacilli</taxon>
        <taxon>Bacillales</taxon>
        <taxon>Paenibacillaceae</taxon>
        <taxon>Paenibacillus</taxon>
    </lineage>
</organism>
<keyword evidence="3 9" id="KW-0812">Transmembrane</keyword>
<dbReference type="Pfam" id="PF00753">
    <property type="entry name" value="Lactamase_B"/>
    <property type="match status" value="1"/>
</dbReference>
<dbReference type="Pfam" id="PF03772">
    <property type="entry name" value="Competence"/>
    <property type="match status" value="1"/>
</dbReference>
<keyword evidence="5 9" id="KW-0472">Membrane</keyword>
<dbReference type="CDD" id="cd07731">
    <property type="entry name" value="ComA-like_MBL-fold"/>
    <property type="match status" value="1"/>
</dbReference>
<name>A0A2Z2KHT9_9BACL</name>
<keyword evidence="12" id="KW-1185">Reference proteome</keyword>
<feature type="transmembrane region" description="Helical" evidence="9">
    <location>
        <begin position="413"/>
        <end position="435"/>
    </location>
</feature>
<dbReference type="AlphaFoldDB" id="A0A2Z2KHT9"/>
<dbReference type="EMBL" id="CP021780">
    <property type="protein sequence ID" value="ASA23655.1"/>
    <property type="molecule type" value="Genomic_DNA"/>
</dbReference>
<feature type="domain" description="Metallo-beta-lactamase" evidence="10">
    <location>
        <begin position="615"/>
        <end position="848"/>
    </location>
</feature>
<evidence type="ECO:0000256" key="1">
    <source>
        <dbReference type="ARBA" id="ARBA00004651"/>
    </source>
</evidence>
<dbReference type="SUPFAM" id="SSF56281">
    <property type="entry name" value="Metallo-hydrolase/oxidoreductase"/>
    <property type="match status" value="1"/>
</dbReference>
<dbReference type="InterPro" id="IPR001279">
    <property type="entry name" value="Metallo-B-lactamas"/>
</dbReference>
<comment type="catalytic activity">
    <reaction evidence="8">
        <text>3',5'-cyclic UMP + H2O = UMP + H(+)</text>
        <dbReference type="Rhea" id="RHEA:70575"/>
        <dbReference type="ChEBI" id="CHEBI:15377"/>
        <dbReference type="ChEBI" id="CHEBI:15378"/>
        <dbReference type="ChEBI" id="CHEBI:57865"/>
        <dbReference type="ChEBI" id="CHEBI:184387"/>
    </reaction>
    <physiologicalReaction direction="left-to-right" evidence="8">
        <dbReference type="Rhea" id="RHEA:70576"/>
    </physiologicalReaction>
</comment>
<feature type="transmembrane region" description="Helical" evidence="9">
    <location>
        <begin position="511"/>
        <end position="532"/>
    </location>
</feature>
<dbReference type="PANTHER" id="PTHR30619:SF1">
    <property type="entry name" value="RECOMBINATION PROTEIN 2"/>
    <property type="match status" value="1"/>
</dbReference>
<dbReference type="InterPro" id="IPR052159">
    <property type="entry name" value="Competence_DNA_uptake"/>
</dbReference>
<feature type="transmembrane region" description="Helical" evidence="9">
    <location>
        <begin position="328"/>
        <end position="352"/>
    </location>
</feature>
<keyword evidence="4 9" id="KW-1133">Transmembrane helix</keyword>
<evidence type="ECO:0000313" key="12">
    <source>
        <dbReference type="Proteomes" id="UP000249890"/>
    </source>
</evidence>
<evidence type="ECO:0000313" key="11">
    <source>
        <dbReference type="EMBL" id="ASA23655.1"/>
    </source>
</evidence>
<feature type="transmembrane region" description="Helical" evidence="9">
    <location>
        <begin position="29"/>
        <end position="48"/>
    </location>
</feature>
<comment type="function">
    <text evidence="7">Counteracts the endogenous Pycsar antiviral defense system. Phosphodiesterase that enables metal-dependent hydrolysis of host cyclic nucleotide Pycsar defense signals such as cCMP and cUMP.</text>
</comment>
<dbReference type="PANTHER" id="PTHR30619">
    <property type="entry name" value="DNA INTERNALIZATION/COMPETENCE PROTEIN COMEC/REC2"/>
    <property type="match status" value="1"/>
</dbReference>
<dbReference type="GO" id="GO:0005886">
    <property type="term" value="C:plasma membrane"/>
    <property type="evidence" value="ECO:0007669"/>
    <property type="project" value="UniProtKB-SubCell"/>
</dbReference>
<feature type="transmembrane region" description="Helical" evidence="9">
    <location>
        <begin position="484"/>
        <end position="505"/>
    </location>
</feature>